<dbReference type="InterPro" id="IPR001647">
    <property type="entry name" value="HTH_TetR"/>
</dbReference>
<name>A0ABV8GEX1_9ACTN</name>
<feature type="domain" description="HTH tetR-type" evidence="5">
    <location>
        <begin position="13"/>
        <end position="73"/>
    </location>
</feature>
<dbReference type="InterPro" id="IPR050109">
    <property type="entry name" value="HTH-type_TetR-like_transc_reg"/>
</dbReference>
<keyword evidence="7" id="KW-1185">Reference proteome</keyword>
<dbReference type="SUPFAM" id="SSF48498">
    <property type="entry name" value="Tetracyclin repressor-like, C-terminal domain"/>
    <property type="match status" value="1"/>
</dbReference>
<dbReference type="Gene3D" id="1.10.357.10">
    <property type="entry name" value="Tetracycline Repressor, domain 2"/>
    <property type="match status" value="1"/>
</dbReference>
<evidence type="ECO:0000313" key="7">
    <source>
        <dbReference type="Proteomes" id="UP001595851"/>
    </source>
</evidence>
<protein>
    <submittedName>
        <fullName evidence="6">TetR/AcrR family transcriptional regulator</fullName>
    </submittedName>
</protein>
<evidence type="ECO:0000256" key="4">
    <source>
        <dbReference type="PROSITE-ProRule" id="PRU00335"/>
    </source>
</evidence>
<dbReference type="SUPFAM" id="SSF46689">
    <property type="entry name" value="Homeodomain-like"/>
    <property type="match status" value="1"/>
</dbReference>
<evidence type="ECO:0000256" key="1">
    <source>
        <dbReference type="ARBA" id="ARBA00023015"/>
    </source>
</evidence>
<keyword evidence="2 4" id="KW-0238">DNA-binding</keyword>
<dbReference type="InterPro" id="IPR009057">
    <property type="entry name" value="Homeodomain-like_sf"/>
</dbReference>
<sequence>MPRTTRRDRYHHGDLRAALIDTALELISEQGVQGFSLAEASRRLGVAVSAPYRHFADRDELLLAVGLRAGELLVAAVLAEEGGDSPEARLTAVARGYVRFAARHPTLFEALFGTLSPMGDPELERATRPVKDAFRTAATELSDGDMTAAEALGMAVAASAHGHAGLLRLGMFGAGEEAVEIAVRRAAGVTRALIAGRASLEAAP</sequence>
<reference evidence="7" key="1">
    <citation type="journal article" date="2019" name="Int. J. Syst. Evol. Microbiol.">
        <title>The Global Catalogue of Microorganisms (GCM) 10K type strain sequencing project: providing services to taxonomists for standard genome sequencing and annotation.</title>
        <authorList>
            <consortium name="The Broad Institute Genomics Platform"/>
            <consortium name="The Broad Institute Genome Sequencing Center for Infectious Disease"/>
            <person name="Wu L."/>
            <person name="Ma J."/>
        </authorList>
    </citation>
    <scope>NUCLEOTIDE SEQUENCE [LARGE SCALE GENOMIC DNA]</scope>
    <source>
        <strain evidence="7">TBRC 1276</strain>
    </source>
</reference>
<evidence type="ECO:0000256" key="3">
    <source>
        <dbReference type="ARBA" id="ARBA00023163"/>
    </source>
</evidence>
<dbReference type="PANTHER" id="PTHR30055">
    <property type="entry name" value="HTH-TYPE TRANSCRIPTIONAL REGULATOR RUTR"/>
    <property type="match status" value="1"/>
</dbReference>
<dbReference type="Pfam" id="PF00440">
    <property type="entry name" value="TetR_N"/>
    <property type="match status" value="1"/>
</dbReference>
<dbReference type="PROSITE" id="PS50977">
    <property type="entry name" value="HTH_TETR_2"/>
    <property type="match status" value="1"/>
</dbReference>
<evidence type="ECO:0000259" key="5">
    <source>
        <dbReference type="PROSITE" id="PS50977"/>
    </source>
</evidence>
<comment type="caution">
    <text evidence="6">The sequence shown here is derived from an EMBL/GenBank/DDBJ whole genome shotgun (WGS) entry which is preliminary data.</text>
</comment>
<evidence type="ECO:0000256" key="2">
    <source>
        <dbReference type="ARBA" id="ARBA00023125"/>
    </source>
</evidence>
<gene>
    <name evidence="6" type="ORF">ACFOY2_26915</name>
</gene>
<dbReference type="InterPro" id="IPR025996">
    <property type="entry name" value="MT1864/Rv1816-like_C"/>
</dbReference>
<evidence type="ECO:0000313" key="6">
    <source>
        <dbReference type="EMBL" id="MFC4010887.1"/>
    </source>
</evidence>
<dbReference type="Proteomes" id="UP001595851">
    <property type="component" value="Unassembled WGS sequence"/>
</dbReference>
<dbReference type="Pfam" id="PF13305">
    <property type="entry name" value="TetR_C_33"/>
    <property type="match status" value="1"/>
</dbReference>
<dbReference type="RefSeq" id="WP_379530858.1">
    <property type="nucleotide sequence ID" value="NZ_JBHSBI010000014.1"/>
</dbReference>
<accession>A0ABV8GEX1</accession>
<keyword evidence="1" id="KW-0805">Transcription regulation</keyword>
<feature type="DNA-binding region" description="H-T-H motif" evidence="4">
    <location>
        <begin position="36"/>
        <end position="55"/>
    </location>
</feature>
<keyword evidence="3" id="KW-0804">Transcription</keyword>
<proteinExistence type="predicted"/>
<dbReference type="PANTHER" id="PTHR30055:SF220">
    <property type="entry name" value="TETR-FAMILY REGULATORY PROTEIN"/>
    <property type="match status" value="1"/>
</dbReference>
<organism evidence="6 7">
    <name type="scientific">Nonomuraea purpurea</name>
    <dbReference type="NCBI Taxonomy" id="1849276"/>
    <lineage>
        <taxon>Bacteria</taxon>
        <taxon>Bacillati</taxon>
        <taxon>Actinomycetota</taxon>
        <taxon>Actinomycetes</taxon>
        <taxon>Streptosporangiales</taxon>
        <taxon>Streptosporangiaceae</taxon>
        <taxon>Nonomuraea</taxon>
    </lineage>
</organism>
<dbReference type="EMBL" id="JBHSBI010000014">
    <property type="protein sequence ID" value="MFC4010887.1"/>
    <property type="molecule type" value="Genomic_DNA"/>
</dbReference>
<dbReference type="InterPro" id="IPR036271">
    <property type="entry name" value="Tet_transcr_reg_TetR-rel_C_sf"/>
</dbReference>
<dbReference type="PRINTS" id="PR00455">
    <property type="entry name" value="HTHTETR"/>
</dbReference>